<evidence type="ECO:0000313" key="2">
    <source>
        <dbReference type="EMBL" id="MFG6430161.1"/>
    </source>
</evidence>
<dbReference type="Gene3D" id="3.30.450.20">
    <property type="entry name" value="PAS domain"/>
    <property type="match status" value="1"/>
</dbReference>
<organism evidence="2 3">
    <name type="scientific">Pelomonas parva</name>
    <dbReference type="NCBI Taxonomy" id="3299032"/>
    <lineage>
        <taxon>Bacteria</taxon>
        <taxon>Pseudomonadati</taxon>
        <taxon>Pseudomonadota</taxon>
        <taxon>Betaproteobacteria</taxon>
        <taxon>Burkholderiales</taxon>
        <taxon>Sphaerotilaceae</taxon>
        <taxon>Roseateles</taxon>
    </lineage>
</organism>
<sequence>MDMRHQPAWMRWQQMIEAGELGLWDLRLDLETVHYCPQWKQRLGFPDPHRADSTHFWRCRVHPADLQAMMTAMREHAGGAQPGYEARFRLRSNGSGYRLMHSRGRIIERCPEGRALRMVGTMLDLTDRAPSPQGGLAEGPRGPMLGAALALPFHLLMAEPADVKIAQERERVLGLVDDLLQASAAQLEELRKARP</sequence>
<reference evidence="2 3" key="1">
    <citation type="submission" date="2024-08" db="EMBL/GenBank/DDBJ databases">
        <authorList>
            <person name="Lu H."/>
        </authorList>
    </citation>
    <scope>NUCLEOTIDE SEQUENCE [LARGE SCALE GENOMIC DNA]</scope>
    <source>
        <strain evidence="2 3">LYH14W</strain>
    </source>
</reference>
<dbReference type="RefSeq" id="WP_394478213.1">
    <property type="nucleotide sequence ID" value="NZ_JBIGHV010000003.1"/>
</dbReference>
<dbReference type="InterPro" id="IPR013655">
    <property type="entry name" value="PAS_fold_3"/>
</dbReference>
<keyword evidence="3" id="KW-1185">Reference proteome</keyword>
<evidence type="ECO:0000313" key="3">
    <source>
        <dbReference type="Proteomes" id="UP001606210"/>
    </source>
</evidence>
<proteinExistence type="predicted"/>
<protein>
    <submittedName>
        <fullName evidence="2">PAS domain-containing protein</fullName>
    </submittedName>
</protein>
<comment type="caution">
    <text evidence="2">The sequence shown here is derived from an EMBL/GenBank/DDBJ whole genome shotgun (WGS) entry which is preliminary data.</text>
</comment>
<accession>A0ABW7F0K5</accession>
<dbReference type="Proteomes" id="UP001606210">
    <property type="component" value="Unassembled WGS sequence"/>
</dbReference>
<dbReference type="EMBL" id="JBIGHV010000003">
    <property type="protein sequence ID" value="MFG6430161.1"/>
    <property type="molecule type" value="Genomic_DNA"/>
</dbReference>
<dbReference type="Pfam" id="PF08447">
    <property type="entry name" value="PAS_3"/>
    <property type="match status" value="1"/>
</dbReference>
<feature type="domain" description="PAS fold-3" evidence="1">
    <location>
        <begin position="36"/>
        <end position="122"/>
    </location>
</feature>
<dbReference type="SUPFAM" id="SSF55785">
    <property type="entry name" value="PYP-like sensor domain (PAS domain)"/>
    <property type="match status" value="1"/>
</dbReference>
<gene>
    <name evidence="2" type="ORF">ACG00Y_09575</name>
</gene>
<name>A0ABW7F0K5_9BURK</name>
<evidence type="ECO:0000259" key="1">
    <source>
        <dbReference type="Pfam" id="PF08447"/>
    </source>
</evidence>
<dbReference type="InterPro" id="IPR035965">
    <property type="entry name" value="PAS-like_dom_sf"/>
</dbReference>